<keyword evidence="5" id="KW-0472">Membrane</keyword>
<accession>A0ABS9D928</accession>
<evidence type="ECO:0000256" key="5">
    <source>
        <dbReference type="SAM" id="Phobius"/>
    </source>
</evidence>
<feature type="transmembrane region" description="Helical" evidence="5">
    <location>
        <begin position="180"/>
        <end position="204"/>
    </location>
</feature>
<feature type="transmembrane region" description="Helical" evidence="5">
    <location>
        <begin position="136"/>
        <end position="159"/>
    </location>
</feature>
<evidence type="ECO:0000313" key="8">
    <source>
        <dbReference type="Proteomes" id="UP001521137"/>
    </source>
</evidence>
<dbReference type="Pfam" id="PF12833">
    <property type="entry name" value="HTH_18"/>
    <property type="match status" value="1"/>
</dbReference>
<dbReference type="InterPro" id="IPR020449">
    <property type="entry name" value="Tscrpt_reg_AraC-type_HTH"/>
</dbReference>
<dbReference type="InterPro" id="IPR018060">
    <property type="entry name" value="HTH_AraC"/>
</dbReference>
<evidence type="ECO:0000259" key="6">
    <source>
        <dbReference type="PROSITE" id="PS01124"/>
    </source>
</evidence>
<feature type="transmembrane region" description="Helical" evidence="5">
    <location>
        <begin position="41"/>
        <end position="60"/>
    </location>
</feature>
<protein>
    <submittedName>
        <fullName evidence="7">Helix-turn-helix domain-containing protein</fullName>
    </submittedName>
</protein>
<organism evidence="7 8">
    <name type="scientific">Paraglaciecola algarum</name>
    <dbReference type="NCBI Taxonomy" id="3050085"/>
    <lineage>
        <taxon>Bacteria</taxon>
        <taxon>Pseudomonadati</taxon>
        <taxon>Pseudomonadota</taxon>
        <taxon>Gammaproteobacteria</taxon>
        <taxon>Alteromonadales</taxon>
        <taxon>Alteromonadaceae</taxon>
        <taxon>Paraglaciecola</taxon>
    </lineage>
</organism>
<dbReference type="PRINTS" id="PR00032">
    <property type="entry name" value="HTHARAC"/>
</dbReference>
<keyword evidence="3" id="KW-0804">Transcription</keyword>
<dbReference type="Gene3D" id="1.10.10.60">
    <property type="entry name" value="Homeodomain-like"/>
    <property type="match status" value="1"/>
</dbReference>
<sequence>MDILNFAQPIRGGFYITALVVCVLFLTFIKQAKLTHKGYLTGFLGIKMTMALCEWLIIHVPMPQSHIWLSLLFVLSFGSAPLLLRFARGVTNTPNQALSHKFKLWEWAFILASIALVTPLFMASQVLFYFEFGGEFGHFIHVTMLLCVLLFVAQVSVYWQKAFKIYKLEVRRTMQQFSSLHGRSLLVLKLLLVLVLANLVFSLIRTFNCWFWQSQIEITVIANIMEYAILLGCLFYIFHGALPASTPDATTTIQAIIDENTAAPSSSTSPHTPETDKSPKYAKTKLDSQFIKRVQAKLLNKDNVTQLALDSGISLAKFADAIGEKPYYVTQILNQDLHTNFYEFITEHRIQHVMSKLSEPSEQTILDIALTAGFNSKSTFNTAFKKQTGQTPSQYRKQIPQSSPLST</sequence>
<dbReference type="Proteomes" id="UP001521137">
    <property type="component" value="Unassembled WGS sequence"/>
</dbReference>
<proteinExistence type="predicted"/>
<keyword evidence="5" id="KW-1133">Transmembrane helix</keyword>
<dbReference type="EMBL" id="JAKGAS010000008">
    <property type="protein sequence ID" value="MCF2949424.1"/>
    <property type="molecule type" value="Genomic_DNA"/>
</dbReference>
<evidence type="ECO:0000256" key="4">
    <source>
        <dbReference type="SAM" id="MobiDB-lite"/>
    </source>
</evidence>
<feature type="transmembrane region" description="Helical" evidence="5">
    <location>
        <begin position="107"/>
        <end position="130"/>
    </location>
</feature>
<keyword evidence="1" id="KW-0805">Transcription regulation</keyword>
<keyword evidence="5" id="KW-0812">Transmembrane</keyword>
<dbReference type="SUPFAM" id="SSF46689">
    <property type="entry name" value="Homeodomain-like"/>
    <property type="match status" value="1"/>
</dbReference>
<comment type="caution">
    <text evidence="7">The sequence shown here is derived from an EMBL/GenBank/DDBJ whole genome shotgun (WGS) entry which is preliminary data.</text>
</comment>
<dbReference type="SMART" id="SM00342">
    <property type="entry name" value="HTH_ARAC"/>
    <property type="match status" value="1"/>
</dbReference>
<evidence type="ECO:0000256" key="1">
    <source>
        <dbReference type="ARBA" id="ARBA00023015"/>
    </source>
</evidence>
<dbReference type="InterPro" id="IPR009057">
    <property type="entry name" value="Homeodomain-like_sf"/>
</dbReference>
<evidence type="ECO:0000256" key="3">
    <source>
        <dbReference type="ARBA" id="ARBA00023163"/>
    </source>
</evidence>
<name>A0ABS9D928_9ALTE</name>
<feature type="region of interest" description="Disordered" evidence="4">
    <location>
        <begin position="385"/>
        <end position="407"/>
    </location>
</feature>
<dbReference type="PANTHER" id="PTHR43280">
    <property type="entry name" value="ARAC-FAMILY TRANSCRIPTIONAL REGULATOR"/>
    <property type="match status" value="1"/>
</dbReference>
<evidence type="ECO:0000256" key="2">
    <source>
        <dbReference type="ARBA" id="ARBA00023125"/>
    </source>
</evidence>
<keyword evidence="8" id="KW-1185">Reference proteome</keyword>
<feature type="transmembrane region" description="Helical" evidence="5">
    <location>
        <begin position="12"/>
        <end position="29"/>
    </location>
</feature>
<dbReference type="PANTHER" id="PTHR43280:SF29">
    <property type="entry name" value="ARAC-FAMILY TRANSCRIPTIONAL REGULATOR"/>
    <property type="match status" value="1"/>
</dbReference>
<reference evidence="7 8" key="1">
    <citation type="submission" date="2022-01" db="EMBL/GenBank/DDBJ databases">
        <title>Paraglaciecola sp. G1-23.</title>
        <authorList>
            <person name="Jin M.S."/>
            <person name="Han D.M."/>
            <person name="Kim H.M."/>
            <person name="Jeon C.O."/>
        </authorList>
    </citation>
    <scope>NUCLEOTIDE SEQUENCE [LARGE SCALE GENOMIC DNA]</scope>
    <source>
        <strain evidence="7 8">G1-23</strain>
    </source>
</reference>
<evidence type="ECO:0000313" key="7">
    <source>
        <dbReference type="EMBL" id="MCF2949424.1"/>
    </source>
</evidence>
<feature type="transmembrane region" description="Helical" evidence="5">
    <location>
        <begin position="216"/>
        <end position="238"/>
    </location>
</feature>
<dbReference type="PROSITE" id="PS00041">
    <property type="entry name" value="HTH_ARAC_FAMILY_1"/>
    <property type="match status" value="1"/>
</dbReference>
<dbReference type="InterPro" id="IPR018062">
    <property type="entry name" value="HTH_AraC-typ_CS"/>
</dbReference>
<feature type="domain" description="HTH araC/xylS-type" evidence="6">
    <location>
        <begin position="288"/>
        <end position="398"/>
    </location>
</feature>
<keyword evidence="2" id="KW-0238">DNA-binding</keyword>
<feature type="transmembrane region" description="Helical" evidence="5">
    <location>
        <begin position="66"/>
        <end position="86"/>
    </location>
</feature>
<dbReference type="RefSeq" id="WP_235313525.1">
    <property type="nucleotide sequence ID" value="NZ_JAKGAS010000008.1"/>
</dbReference>
<gene>
    <name evidence="7" type="ORF">L0668_14990</name>
</gene>
<dbReference type="PROSITE" id="PS01124">
    <property type="entry name" value="HTH_ARAC_FAMILY_2"/>
    <property type="match status" value="1"/>
</dbReference>